<dbReference type="GO" id="GO:0005509">
    <property type="term" value="F:calcium ion binding"/>
    <property type="evidence" value="ECO:0007669"/>
    <property type="project" value="InterPro"/>
</dbReference>
<gene>
    <name evidence="2" type="ORF">B296_00009796</name>
</gene>
<sequence>MRVLLSRADACNRWQAAPGSRAVASGPAAFVVWSHLDHSNASILPPSAWKAEAKEGLLLPRKLPSFPSFETHLWKPPAMNLMASSRASCSKEQQKIYQQWFAVADKDRDGRITGNDALKFFAMSKLSRPELKQVPLSSVTSIIDGLKKLYIEKLKPLEVAYQFNEFVSPLLVRFNF</sequence>
<dbReference type="PROSITE" id="PS50222">
    <property type="entry name" value="EF_HAND_2"/>
    <property type="match status" value="1"/>
</dbReference>
<evidence type="ECO:0000313" key="2">
    <source>
        <dbReference type="EMBL" id="RRT75857.1"/>
    </source>
</evidence>
<dbReference type="InterPro" id="IPR011992">
    <property type="entry name" value="EF-hand-dom_pair"/>
</dbReference>
<comment type="caution">
    <text evidence="2">The sequence shown here is derived from an EMBL/GenBank/DDBJ whole genome shotgun (WGS) entry which is preliminary data.</text>
</comment>
<proteinExistence type="predicted"/>
<accession>A0A427AHX3</accession>
<dbReference type="Proteomes" id="UP000287651">
    <property type="component" value="Unassembled WGS sequence"/>
</dbReference>
<name>A0A427AHX3_ENSVE</name>
<evidence type="ECO:0000259" key="1">
    <source>
        <dbReference type="PROSITE" id="PS50222"/>
    </source>
</evidence>
<dbReference type="AlphaFoldDB" id="A0A427AHX3"/>
<feature type="domain" description="EF-hand" evidence="1">
    <location>
        <begin position="92"/>
        <end position="127"/>
    </location>
</feature>
<dbReference type="SUPFAM" id="SSF47473">
    <property type="entry name" value="EF-hand"/>
    <property type="match status" value="1"/>
</dbReference>
<evidence type="ECO:0000313" key="3">
    <source>
        <dbReference type="Proteomes" id="UP000287651"/>
    </source>
</evidence>
<dbReference type="Gene3D" id="1.10.268.20">
    <property type="match status" value="1"/>
</dbReference>
<dbReference type="InterPro" id="IPR002048">
    <property type="entry name" value="EF_hand_dom"/>
</dbReference>
<dbReference type="EMBL" id="AMZH03002358">
    <property type="protein sequence ID" value="RRT75857.1"/>
    <property type="molecule type" value="Genomic_DNA"/>
</dbReference>
<protein>
    <recommendedName>
        <fullName evidence="1">EF-hand domain-containing protein</fullName>
    </recommendedName>
</protein>
<reference evidence="2 3" key="1">
    <citation type="journal article" date="2014" name="Agronomy (Basel)">
        <title>A Draft Genome Sequence for Ensete ventricosum, the Drought-Tolerant Tree Against Hunger.</title>
        <authorList>
            <person name="Harrison J."/>
            <person name="Moore K.A."/>
            <person name="Paszkiewicz K."/>
            <person name="Jones T."/>
            <person name="Grant M."/>
            <person name="Ambacheew D."/>
            <person name="Muzemil S."/>
            <person name="Studholme D.J."/>
        </authorList>
    </citation>
    <scope>NUCLEOTIDE SEQUENCE [LARGE SCALE GENOMIC DNA]</scope>
</reference>
<dbReference type="InterPro" id="IPR031692">
    <property type="entry name" value="EHD_N"/>
</dbReference>
<dbReference type="Gene3D" id="1.10.238.10">
    <property type="entry name" value="EF-hand"/>
    <property type="match status" value="1"/>
</dbReference>
<organism evidence="2 3">
    <name type="scientific">Ensete ventricosum</name>
    <name type="common">Abyssinian banana</name>
    <name type="synonym">Musa ensete</name>
    <dbReference type="NCBI Taxonomy" id="4639"/>
    <lineage>
        <taxon>Eukaryota</taxon>
        <taxon>Viridiplantae</taxon>
        <taxon>Streptophyta</taxon>
        <taxon>Embryophyta</taxon>
        <taxon>Tracheophyta</taxon>
        <taxon>Spermatophyta</taxon>
        <taxon>Magnoliopsida</taxon>
        <taxon>Liliopsida</taxon>
        <taxon>Zingiberales</taxon>
        <taxon>Musaceae</taxon>
        <taxon>Ensete</taxon>
    </lineage>
</organism>
<dbReference type="Pfam" id="PF16880">
    <property type="entry name" value="EHD_N"/>
    <property type="match status" value="1"/>
</dbReference>